<evidence type="ECO:0000313" key="2">
    <source>
        <dbReference type="Proteomes" id="UP000014023"/>
    </source>
</evidence>
<accession>A0A9W5PXR4</accession>
<dbReference type="EMBL" id="AHFL01000083">
    <property type="protein sequence ID" value="EOO58617.1"/>
    <property type="molecule type" value="Genomic_DNA"/>
</dbReference>
<dbReference type="Proteomes" id="UP000014023">
    <property type="component" value="Unassembled WGS sequence"/>
</dbReference>
<comment type="caution">
    <text evidence="1">The sequence shown here is derived from an EMBL/GenBank/DDBJ whole genome shotgun (WGS) entry which is preliminary data.</text>
</comment>
<gene>
    <name evidence="1" type="ORF">IKE_06232</name>
</gene>
<organism evidence="1 2">
    <name type="scientific">Bacillus cereus VD196</name>
    <dbReference type="NCBI Taxonomy" id="1053243"/>
    <lineage>
        <taxon>Bacteria</taxon>
        <taxon>Bacillati</taxon>
        <taxon>Bacillota</taxon>
        <taxon>Bacilli</taxon>
        <taxon>Bacillales</taxon>
        <taxon>Bacillaceae</taxon>
        <taxon>Bacillus</taxon>
        <taxon>Bacillus cereus group</taxon>
    </lineage>
</organism>
<sequence>MQVVIGKAITYEQQRLIKIVQKQLSEIDKQHLKELYEVTRIKHEPKDFSINEVKREIECGKDIQSLFQLANTILPQLKISNESIKYYASLVGYYSVYKLK</sequence>
<name>A0A9W5PXR4_BACCE</name>
<dbReference type="AlphaFoldDB" id="A0A9W5PXR4"/>
<evidence type="ECO:0000313" key="1">
    <source>
        <dbReference type="EMBL" id="EOO58617.1"/>
    </source>
</evidence>
<protein>
    <submittedName>
        <fullName evidence="1">Uncharacterized protein</fullName>
    </submittedName>
</protein>
<reference evidence="1 2" key="1">
    <citation type="submission" date="2012-12" db="EMBL/GenBank/DDBJ databases">
        <title>The Genome Sequence of Bacillus cereus VD196.</title>
        <authorList>
            <consortium name="The Broad Institute Genome Sequencing Platform"/>
            <consortium name="The Broad Institute Genome Sequencing Center for Infectious Disease"/>
            <person name="Feldgarden M."/>
            <person name="Van der Auwera G.A."/>
            <person name="Mahillon J."/>
            <person name="Duprez V."/>
            <person name="Timmery S."/>
            <person name="Mattelet C."/>
            <person name="Dierick K."/>
            <person name="Sun M."/>
            <person name="Yu Z."/>
            <person name="Zhu L."/>
            <person name="Hu X."/>
            <person name="Shank E.B."/>
            <person name="Swiecicka I."/>
            <person name="Hansen B.M."/>
            <person name="Andrup L."/>
            <person name="Walker B."/>
            <person name="Young S.K."/>
            <person name="Zeng Q."/>
            <person name="Gargeya S."/>
            <person name="Fitzgerald M."/>
            <person name="Haas B."/>
            <person name="Abouelleil A."/>
            <person name="Alvarado L."/>
            <person name="Arachchi H.M."/>
            <person name="Berlin A.M."/>
            <person name="Chapman S.B."/>
            <person name="Dewar J."/>
            <person name="Goldberg J."/>
            <person name="Griggs A."/>
            <person name="Gujja S."/>
            <person name="Hansen M."/>
            <person name="Howarth C."/>
            <person name="Imamovic A."/>
            <person name="Larimer J."/>
            <person name="McCowan C."/>
            <person name="Murphy C."/>
            <person name="Neiman D."/>
            <person name="Pearson M."/>
            <person name="Priest M."/>
            <person name="Roberts A."/>
            <person name="Saif S."/>
            <person name="Shea T."/>
            <person name="Sisk P."/>
            <person name="Sykes S."/>
            <person name="Wortman J."/>
            <person name="Nusbaum C."/>
            <person name="Birren B."/>
        </authorList>
    </citation>
    <scope>NUCLEOTIDE SEQUENCE [LARGE SCALE GENOMIC DNA]</scope>
    <source>
        <strain evidence="1 2">VD196</strain>
    </source>
</reference>
<proteinExistence type="predicted"/>